<gene>
    <name evidence="1" type="ORF">OG863_35575</name>
</gene>
<evidence type="ECO:0008006" key="3">
    <source>
        <dbReference type="Google" id="ProtNLM"/>
    </source>
</evidence>
<keyword evidence="2" id="KW-1185">Reference proteome</keyword>
<sequence length="291" mass="31708">MELPSVPASVTTVITSGKLPPECAAFFTSGGALTEEADWSHVASAVDAYLASGGVDAHVRGALALAGAYGRLDALEDCPEPDDMDEDNDRAVELLQAAEANGVDENETSELWCYSAHMRSRAAELRDHLAETHAYIEKHGSTPWGRLEAKLGRAHDLSFAGDRAAALALFREVAEISPWDGEFSGCFDRVDVGWCRLLHDAAHVDGPEAARKVWQEARAHYRGARFPLTMHSWQLAEMLLGTGVPDIIEVIIYEWLEAAEEAGTSDVPVTEDEHRIFQLALAEIEGSRSVR</sequence>
<organism evidence="1 2">
    <name type="scientific">Streptomyces decoyicus</name>
    <dbReference type="NCBI Taxonomy" id="249567"/>
    <lineage>
        <taxon>Bacteria</taxon>
        <taxon>Bacillati</taxon>
        <taxon>Actinomycetota</taxon>
        <taxon>Actinomycetes</taxon>
        <taxon>Kitasatosporales</taxon>
        <taxon>Streptomycetaceae</taxon>
        <taxon>Streptomyces</taxon>
    </lineage>
</organism>
<proteinExistence type="predicted"/>
<accession>A0ABZ1FRX4</accession>
<reference evidence="1 2" key="1">
    <citation type="submission" date="2022-10" db="EMBL/GenBank/DDBJ databases">
        <title>The complete genomes of actinobacterial strains from the NBC collection.</title>
        <authorList>
            <person name="Joergensen T.S."/>
            <person name="Alvarez Arevalo M."/>
            <person name="Sterndorff E.B."/>
            <person name="Faurdal D."/>
            <person name="Vuksanovic O."/>
            <person name="Mourched A.-S."/>
            <person name="Charusanti P."/>
            <person name="Shaw S."/>
            <person name="Blin K."/>
            <person name="Weber T."/>
        </authorList>
    </citation>
    <scope>NUCLEOTIDE SEQUENCE [LARGE SCALE GENOMIC DNA]</scope>
    <source>
        <strain evidence="1 2">NBC 01774</strain>
    </source>
</reference>
<dbReference type="EMBL" id="CP109106">
    <property type="protein sequence ID" value="WSB72846.1"/>
    <property type="molecule type" value="Genomic_DNA"/>
</dbReference>
<dbReference type="RefSeq" id="WP_326622448.1">
    <property type="nucleotide sequence ID" value="NZ_CP109106.1"/>
</dbReference>
<name>A0ABZ1FRX4_9ACTN</name>
<protein>
    <recommendedName>
        <fullName evidence="3">Tetratricopeptide repeat protein</fullName>
    </recommendedName>
</protein>
<evidence type="ECO:0000313" key="2">
    <source>
        <dbReference type="Proteomes" id="UP001344251"/>
    </source>
</evidence>
<evidence type="ECO:0000313" key="1">
    <source>
        <dbReference type="EMBL" id="WSB72846.1"/>
    </source>
</evidence>
<dbReference type="Proteomes" id="UP001344251">
    <property type="component" value="Chromosome"/>
</dbReference>